<comment type="similarity">
    <text evidence="8">Belongs to the methyl-accepting chemotaxis (MCP) protein family.</text>
</comment>
<evidence type="ECO:0000256" key="1">
    <source>
        <dbReference type="ARBA" id="ARBA00004429"/>
    </source>
</evidence>
<keyword evidence="3" id="KW-0997">Cell inner membrane</keyword>
<feature type="transmembrane region" description="Helical" evidence="10">
    <location>
        <begin position="23"/>
        <end position="49"/>
    </location>
</feature>
<evidence type="ECO:0000256" key="5">
    <source>
        <dbReference type="ARBA" id="ARBA00022989"/>
    </source>
</evidence>
<dbReference type="SMART" id="SM00304">
    <property type="entry name" value="HAMP"/>
    <property type="match status" value="1"/>
</dbReference>
<dbReference type="Gene3D" id="3.30.450.20">
    <property type="entry name" value="PAS domain"/>
    <property type="match status" value="1"/>
</dbReference>
<sequence length="571" mass="59712">MSDKNSTIRNKFARFLTGVTGRFYAGIAAGILALVALAIFGSATISSILTEQKKTELKHLVESAVSIVADFDARAKRGEMSEDDAKRRASETLRILRYGGSEYFFIQDYQTVMLMHPFNKAVEGKDNSAVKDANGISFFKEIGQAGRAGGGFVAYLFPKPNQPEPLPKLTYAANFDKWGWVIGSGVYIDDLAAAAASYRNLFLALVAGAAAFLVLIAFGLGRSISRPIQKLVANMGALADGDLSVTIEGTSRRDEIGVMAGSVQVFKDALIAKKLADEATALEADAKTRRAELLDQLTKRFEMNVSALTQGLSSAATEMEATAQSMTAVASQTTQQSVGVAAAVQQTSSNVQTVAAATEELSISIREIASQVSQSSAVAERAVAGTQRTSATVQELAASAEKIGNVVQLINTIAGQTNLLALNATIEAARAGEAGKGFAVVASEVKDLATQTARATEEISQQIASVQQATGQTVTAIQEIARTITEMSQISTSIAAAMEEQGAATAEIARNVQEAARGTEAVTGSIADVNQGAGETSTAAGQVLGAARELARHSHDLGQEVTAFLSGVKAA</sequence>
<dbReference type="PANTHER" id="PTHR32089">
    <property type="entry name" value="METHYL-ACCEPTING CHEMOTAXIS PROTEIN MCPB"/>
    <property type="match status" value="1"/>
</dbReference>
<evidence type="ECO:0000256" key="9">
    <source>
        <dbReference type="PROSITE-ProRule" id="PRU00284"/>
    </source>
</evidence>
<keyword evidence="15" id="KW-1185">Reference proteome</keyword>
<evidence type="ECO:0000256" key="6">
    <source>
        <dbReference type="ARBA" id="ARBA00023136"/>
    </source>
</evidence>
<keyword evidence="7 9" id="KW-0807">Transducer</keyword>
<evidence type="ECO:0000313" key="15">
    <source>
        <dbReference type="Proteomes" id="UP001017257"/>
    </source>
</evidence>
<dbReference type="SUPFAM" id="SSF58104">
    <property type="entry name" value="Methyl-accepting chemotaxis protein (MCP) signaling domain"/>
    <property type="match status" value="1"/>
</dbReference>
<evidence type="ECO:0000256" key="8">
    <source>
        <dbReference type="ARBA" id="ARBA00029447"/>
    </source>
</evidence>
<dbReference type="Pfam" id="PF00015">
    <property type="entry name" value="MCPsignal"/>
    <property type="match status" value="1"/>
</dbReference>
<dbReference type="InterPro" id="IPR004090">
    <property type="entry name" value="Chemotax_Me-accpt_rcpt"/>
</dbReference>
<keyword evidence="2" id="KW-1003">Cell membrane</keyword>
<evidence type="ECO:0000256" key="7">
    <source>
        <dbReference type="ARBA" id="ARBA00023224"/>
    </source>
</evidence>
<gene>
    <name evidence="14" type="ORF">HPT29_020340</name>
</gene>
<dbReference type="InterPro" id="IPR004089">
    <property type="entry name" value="MCPsignal_dom"/>
</dbReference>
<dbReference type="SMART" id="SM00283">
    <property type="entry name" value="MA"/>
    <property type="match status" value="1"/>
</dbReference>
<dbReference type="EMBL" id="CP102845">
    <property type="protein sequence ID" value="UVF18809.1"/>
    <property type="molecule type" value="Genomic_DNA"/>
</dbReference>
<dbReference type="PROSITE" id="PS50111">
    <property type="entry name" value="CHEMOTAXIS_TRANSDUC_2"/>
    <property type="match status" value="1"/>
</dbReference>
<feature type="domain" description="T-SNARE coiled-coil homology" evidence="12">
    <location>
        <begin position="467"/>
        <end position="529"/>
    </location>
</feature>
<evidence type="ECO:0000259" key="11">
    <source>
        <dbReference type="PROSITE" id="PS50111"/>
    </source>
</evidence>
<name>A0ABY5RPJ0_9HYPH</name>
<evidence type="ECO:0000259" key="13">
    <source>
        <dbReference type="PROSITE" id="PS50885"/>
    </source>
</evidence>
<evidence type="ECO:0000256" key="4">
    <source>
        <dbReference type="ARBA" id="ARBA00022692"/>
    </source>
</evidence>
<dbReference type="PRINTS" id="PR00260">
    <property type="entry name" value="CHEMTRNSDUCR"/>
</dbReference>
<dbReference type="Proteomes" id="UP001017257">
    <property type="component" value="Chromosome"/>
</dbReference>
<keyword evidence="5 10" id="KW-1133">Transmembrane helix</keyword>
<dbReference type="CDD" id="cd06225">
    <property type="entry name" value="HAMP"/>
    <property type="match status" value="1"/>
</dbReference>
<dbReference type="Gene3D" id="6.10.340.10">
    <property type="match status" value="1"/>
</dbReference>
<reference evidence="14" key="1">
    <citation type="submission" date="2022-08" db="EMBL/GenBank/DDBJ databases">
        <title>Microvirga terrae sp. nov., isolated from soil.</title>
        <authorList>
            <person name="Kim K.H."/>
            <person name="Seo Y.L."/>
            <person name="Kim J.M."/>
            <person name="Lee J.K."/>
            <person name="Han D.M."/>
            <person name="Jeon C.O."/>
        </authorList>
    </citation>
    <scope>NUCLEOTIDE SEQUENCE</scope>
    <source>
        <strain evidence="14">R24</strain>
    </source>
</reference>
<feature type="domain" description="HAMP" evidence="13">
    <location>
        <begin position="222"/>
        <end position="275"/>
    </location>
</feature>
<organism evidence="14 15">
    <name type="scientific">Microvirga terrae</name>
    <dbReference type="NCBI Taxonomy" id="2740529"/>
    <lineage>
        <taxon>Bacteria</taxon>
        <taxon>Pseudomonadati</taxon>
        <taxon>Pseudomonadota</taxon>
        <taxon>Alphaproteobacteria</taxon>
        <taxon>Hyphomicrobiales</taxon>
        <taxon>Methylobacteriaceae</taxon>
        <taxon>Microvirga</taxon>
    </lineage>
</organism>
<evidence type="ECO:0000256" key="10">
    <source>
        <dbReference type="SAM" id="Phobius"/>
    </source>
</evidence>
<protein>
    <submittedName>
        <fullName evidence="14">Cache domain-containing protein</fullName>
    </submittedName>
</protein>
<evidence type="ECO:0000256" key="3">
    <source>
        <dbReference type="ARBA" id="ARBA00022519"/>
    </source>
</evidence>
<feature type="transmembrane region" description="Helical" evidence="10">
    <location>
        <begin position="201"/>
        <end position="221"/>
    </location>
</feature>
<dbReference type="PROSITE" id="PS50192">
    <property type="entry name" value="T_SNARE"/>
    <property type="match status" value="1"/>
</dbReference>
<comment type="subcellular location">
    <subcellularLocation>
        <location evidence="1">Cell inner membrane</location>
        <topology evidence="1">Multi-pass membrane protein</topology>
    </subcellularLocation>
</comment>
<evidence type="ECO:0000256" key="2">
    <source>
        <dbReference type="ARBA" id="ARBA00022475"/>
    </source>
</evidence>
<dbReference type="Pfam" id="PF17200">
    <property type="entry name" value="sCache_2"/>
    <property type="match status" value="1"/>
</dbReference>
<keyword evidence="6 10" id="KW-0472">Membrane</keyword>
<proteinExistence type="inferred from homology"/>
<keyword evidence="4 10" id="KW-0812">Transmembrane</keyword>
<dbReference type="InterPro" id="IPR000727">
    <property type="entry name" value="T_SNARE_dom"/>
</dbReference>
<dbReference type="RefSeq" id="WP_259060212.1">
    <property type="nucleotide sequence ID" value="NZ_CP102845.1"/>
</dbReference>
<dbReference type="PROSITE" id="PS50885">
    <property type="entry name" value="HAMP"/>
    <property type="match status" value="1"/>
</dbReference>
<dbReference type="PANTHER" id="PTHR32089:SF112">
    <property type="entry name" value="LYSOZYME-LIKE PROTEIN-RELATED"/>
    <property type="match status" value="1"/>
</dbReference>
<evidence type="ECO:0000259" key="12">
    <source>
        <dbReference type="PROSITE" id="PS50192"/>
    </source>
</evidence>
<dbReference type="InterPro" id="IPR033480">
    <property type="entry name" value="sCache_2"/>
</dbReference>
<feature type="domain" description="Methyl-accepting transducer" evidence="11">
    <location>
        <begin position="315"/>
        <end position="551"/>
    </location>
</feature>
<dbReference type="Pfam" id="PF00672">
    <property type="entry name" value="HAMP"/>
    <property type="match status" value="1"/>
</dbReference>
<evidence type="ECO:0000313" key="14">
    <source>
        <dbReference type="EMBL" id="UVF18809.1"/>
    </source>
</evidence>
<dbReference type="SMART" id="SM01049">
    <property type="entry name" value="Cache_2"/>
    <property type="match status" value="1"/>
</dbReference>
<dbReference type="Gene3D" id="1.10.287.950">
    <property type="entry name" value="Methyl-accepting chemotaxis protein"/>
    <property type="match status" value="1"/>
</dbReference>
<dbReference type="InterPro" id="IPR003660">
    <property type="entry name" value="HAMP_dom"/>
</dbReference>
<accession>A0ABY5RPJ0</accession>